<keyword evidence="8 16" id="KW-0274">FAD</keyword>
<comment type="function">
    <text evidence="2 16">Cell wall formation.</text>
</comment>
<dbReference type="Pfam" id="PF02873">
    <property type="entry name" value="MurB_C"/>
    <property type="match status" value="1"/>
</dbReference>
<dbReference type="GO" id="GO:0051301">
    <property type="term" value="P:cell division"/>
    <property type="evidence" value="ECO:0007669"/>
    <property type="project" value="UniProtKB-KW"/>
</dbReference>
<evidence type="ECO:0000256" key="12">
    <source>
        <dbReference type="ARBA" id="ARBA00023002"/>
    </source>
</evidence>
<evidence type="ECO:0000256" key="3">
    <source>
        <dbReference type="ARBA" id="ARBA00004496"/>
    </source>
</evidence>
<dbReference type="InterPro" id="IPR016169">
    <property type="entry name" value="FAD-bd_PCMH_sub2"/>
</dbReference>
<dbReference type="GO" id="GO:0071555">
    <property type="term" value="P:cell wall organization"/>
    <property type="evidence" value="ECO:0007669"/>
    <property type="project" value="UniProtKB-KW"/>
</dbReference>
<keyword evidence="10 16" id="KW-0133">Cell shape</keyword>
<evidence type="ECO:0000256" key="5">
    <source>
        <dbReference type="ARBA" id="ARBA00022490"/>
    </source>
</evidence>
<dbReference type="GO" id="GO:0008360">
    <property type="term" value="P:regulation of cell shape"/>
    <property type="evidence" value="ECO:0007669"/>
    <property type="project" value="UniProtKB-KW"/>
</dbReference>
<dbReference type="SUPFAM" id="SSF56194">
    <property type="entry name" value="Uridine diphospho-N-Acetylenolpyruvylglucosamine reductase, MurB, C-terminal domain"/>
    <property type="match status" value="1"/>
</dbReference>
<dbReference type="RefSeq" id="WP_368503992.1">
    <property type="nucleotide sequence ID" value="NZ_CP162551.1"/>
</dbReference>
<reference evidence="18" key="1">
    <citation type="submission" date="2024-07" db="EMBL/GenBank/DDBJ databases">
        <title>Identification and characteristics of an arsenic-resistant bacterial isolate, which belongs to a novel species.</title>
        <authorList>
            <person name="Juszczyk A."/>
            <person name="Kowalczyk A."/>
            <person name="Was K."/>
            <person name="Kosowicz W."/>
            <person name="Budzyn A."/>
            <person name="Latowski D."/>
        </authorList>
    </citation>
    <scope>NUCLEOTIDE SEQUENCE</scope>
    <source>
        <strain evidence="18">As8PL</strain>
    </source>
</reference>
<keyword evidence="12 16" id="KW-0560">Oxidoreductase</keyword>
<dbReference type="InterPro" id="IPR011601">
    <property type="entry name" value="MurB_C"/>
</dbReference>
<dbReference type="InterPro" id="IPR016166">
    <property type="entry name" value="FAD-bd_PCMH"/>
</dbReference>
<dbReference type="NCBIfam" id="TIGR00179">
    <property type="entry name" value="murB"/>
    <property type="match status" value="1"/>
</dbReference>
<dbReference type="Gene3D" id="3.90.78.10">
    <property type="entry name" value="UDP-N-acetylenolpyruvoylglucosamine reductase, C-terminal domain"/>
    <property type="match status" value="1"/>
</dbReference>
<dbReference type="Gene3D" id="3.30.465.10">
    <property type="match status" value="1"/>
</dbReference>
<dbReference type="EC" id="1.3.1.98" evidence="16"/>
<keyword evidence="7 16" id="KW-0285">Flavoprotein</keyword>
<evidence type="ECO:0000256" key="2">
    <source>
        <dbReference type="ARBA" id="ARBA00003921"/>
    </source>
</evidence>
<dbReference type="InterPro" id="IPR016167">
    <property type="entry name" value="FAD-bd_PCMH_sub1"/>
</dbReference>
<comment type="cofactor">
    <cofactor evidence="1 16">
        <name>FAD</name>
        <dbReference type="ChEBI" id="CHEBI:57692"/>
    </cofactor>
</comment>
<evidence type="ECO:0000313" key="18">
    <source>
        <dbReference type="EMBL" id="XDI36563.1"/>
    </source>
</evidence>
<feature type="active site" evidence="16">
    <location>
        <position position="174"/>
    </location>
</feature>
<organism evidence="18">
    <name type="scientific">Alkalihalophilus sp. As8PL</name>
    <dbReference type="NCBI Taxonomy" id="3237103"/>
    <lineage>
        <taxon>Bacteria</taxon>
        <taxon>Bacillati</taxon>
        <taxon>Bacillota</taxon>
        <taxon>Bacilli</taxon>
        <taxon>Bacillales</taxon>
        <taxon>Bacillaceae</taxon>
        <taxon>Alkalihalophilus</taxon>
    </lineage>
</organism>
<evidence type="ECO:0000256" key="13">
    <source>
        <dbReference type="ARBA" id="ARBA00023306"/>
    </source>
</evidence>
<dbReference type="EMBL" id="CP162551">
    <property type="protein sequence ID" value="XDI36563.1"/>
    <property type="molecule type" value="Genomic_DNA"/>
</dbReference>
<keyword evidence="5 16" id="KW-0963">Cytoplasm</keyword>
<dbReference type="PANTHER" id="PTHR21071:SF5">
    <property type="entry name" value="UDP-N-ACETYLENOLPYRUVOYLGLUCOSAMINE REDUCTASE"/>
    <property type="match status" value="1"/>
</dbReference>
<sequence>MEQVIQKLKDAEVGTVKIGEPLSQHTTWKIGGPADVLIEPGSVEGLIKAMAIINEEQVPFRAIGRGSNLLVSDEGIEGVVIKLGRGLDHLEINDDEITVGGGYPLIKLVTVISRQGLSGLEFAGGIPGSVGGAVFMNAGAHGADISKILKKTRVLYPDGRLEWIDADDMEFAYRTSRLQREEGICVEAVFKLQKGEKEDIVKHMQKNKDYRRETQPWSHPTCGSVFRNPLPNHAGALIEEAGLKGYRIGGAQISEMHANFIVNIEEAKAEDVLNLIKHAKETIKKSKGIDMETEVEMIGRKLKTP</sequence>
<dbReference type="HAMAP" id="MF_00037">
    <property type="entry name" value="MurB"/>
    <property type="match status" value="1"/>
</dbReference>
<comment type="catalytic activity">
    <reaction evidence="15 16">
        <text>UDP-N-acetyl-alpha-D-muramate + NADP(+) = UDP-N-acetyl-3-O-(1-carboxyvinyl)-alpha-D-glucosamine + NADPH + H(+)</text>
        <dbReference type="Rhea" id="RHEA:12248"/>
        <dbReference type="ChEBI" id="CHEBI:15378"/>
        <dbReference type="ChEBI" id="CHEBI:57783"/>
        <dbReference type="ChEBI" id="CHEBI:58349"/>
        <dbReference type="ChEBI" id="CHEBI:68483"/>
        <dbReference type="ChEBI" id="CHEBI:70757"/>
        <dbReference type="EC" id="1.3.1.98"/>
    </reaction>
</comment>
<evidence type="ECO:0000256" key="8">
    <source>
        <dbReference type="ARBA" id="ARBA00022827"/>
    </source>
</evidence>
<evidence type="ECO:0000256" key="1">
    <source>
        <dbReference type="ARBA" id="ARBA00001974"/>
    </source>
</evidence>
<dbReference type="GO" id="GO:0005829">
    <property type="term" value="C:cytosol"/>
    <property type="evidence" value="ECO:0007669"/>
    <property type="project" value="TreeGrafter"/>
</dbReference>
<evidence type="ECO:0000256" key="6">
    <source>
        <dbReference type="ARBA" id="ARBA00022618"/>
    </source>
</evidence>
<keyword evidence="11 16" id="KW-0573">Peptidoglycan synthesis</keyword>
<evidence type="ECO:0000256" key="15">
    <source>
        <dbReference type="ARBA" id="ARBA00048914"/>
    </source>
</evidence>
<protein>
    <recommendedName>
        <fullName evidence="16">UDP-N-acetylenolpyruvoylglucosamine reductase</fullName>
        <ecNumber evidence="16">1.3.1.98</ecNumber>
    </recommendedName>
    <alternativeName>
        <fullName evidence="16">UDP-N-acetylmuramate dehydrogenase</fullName>
    </alternativeName>
</protein>
<proteinExistence type="inferred from homology"/>
<evidence type="ECO:0000256" key="4">
    <source>
        <dbReference type="ARBA" id="ARBA00004752"/>
    </source>
</evidence>
<feature type="active site" description="Proton donor" evidence="16">
    <location>
        <position position="224"/>
    </location>
</feature>
<evidence type="ECO:0000256" key="10">
    <source>
        <dbReference type="ARBA" id="ARBA00022960"/>
    </source>
</evidence>
<keyword evidence="9 16" id="KW-0521">NADP</keyword>
<dbReference type="PANTHER" id="PTHR21071">
    <property type="entry name" value="UDP-N-ACETYLENOLPYRUVOYLGLUCOSAMINE REDUCTASE"/>
    <property type="match status" value="1"/>
</dbReference>
<feature type="domain" description="FAD-binding PCMH-type" evidence="17">
    <location>
        <begin position="29"/>
        <end position="195"/>
    </location>
</feature>
<dbReference type="GO" id="GO:0009252">
    <property type="term" value="P:peptidoglycan biosynthetic process"/>
    <property type="evidence" value="ECO:0007669"/>
    <property type="project" value="UniProtKB-UniRule"/>
</dbReference>
<gene>
    <name evidence="16 18" type="primary">murB</name>
    <name evidence="18" type="ORF">AB3N04_18080</name>
</gene>
<evidence type="ECO:0000256" key="7">
    <source>
        <dbReference type="ARBA" id="ARBA00022630"/>
    </source>
</evidence>
<accession>A0AB39BSS0</accession>
<dbReference type="InterPro" id="IPR003170">
    <property type="entry name" value="MurB"/>
</dbReference>
<keyword evidence="6 16" id="KW-0132">Cell division</keyword>
<dbReference type="Pfam" id="PF01565">
    <property type="entry name" value="FAD_binding_4"/>
    <property type="match status" value="1"/>
</dbReference>
<dbReference type="InterPro" id="IPR006094">
    <property type="entry name" value="Oxid_FAD_bind_N"/>
</dbReference>
<evidence type="ECO:0000256" key="9">
    <source>
        <dbReference type="ARBA" id="ARBA00022857"/>
    </source>
</evidence>
<comment type="similarity">
    <text evidence="16">Belongs to the MurB family.</text>
</comment>
<feature type="active site" evidence="16">
    <location>
        <position position="294"/>
    </location>
</feature>
<dbReference type="SUPFAM" id="SSF56176">
    <property type="entry name" value="FAD-binding/transporter-associated domain-like"/>
    <property type="match status" value="1"/>
</dbReference>
<comment type="subcellular location">
    <subcellularLocation>
        <location evidence="3 16">Cytoplasm</location>
    </subcellularLocation>
</comment>
<keyword evidence="14 16" id="KW-0961">Cell wall biogenesis/degradation</keyword>
<name>A0AB39BSS0_9BACI</name>
<dbReference type="InterPro" id="IPR036635">
    <property type="entry name" value="MurB_C_sf"/>
</dbReference>
<dbReference type="InterPro" id="IPR036318">
    <property type="entry name" value="FAD-bd_PCMH-like_sf"/>
</dbReference>
<dbReference type="NCBIfam" id="NF010480">
    <property type="entry name" value="PRK13905.1"/>
    <property type="match status" value="1"/>
</dbReference>
<evidence type="ECO:0000256" key="11">
    <source>
        <dbReference type="ARBA" id="ARBA00022984"/>
    </source>
</evidence>
<dbReference type="Gene3D" id="3.30.43.10">
    <property type="entry name" value="Uridine Diphospho-n-acetylenolpyruvylglucosamine Reductase, domain 2"/>
    <property type="match status" value="1"/>
</dbReference>
<comment type="pathway">
    <text evidence="4 16">Cell wall biogenesis; peptidoglycan biosynthesis.</text>
</comment>
<evidence type="ECO:0000256" key="14">
    <source>
        <dbReference type="ARBA" id="ARBA00023316"/>
    </source>
</evidence>
<dbReference type="AlphaFoldDB" id="A0AB39BSS0"/>
<keyword evidence="13 16" id="KW-0131">Cell cycle</keyword>
<evidence type="ECO:0000259" key="17">
    <source>
        <dbReference type="PROSITE" id="PS51387"/>
    </source>
</evidence>
<dbReference type="PROSITE" id="PS51387">
    <property type="entry name" value="FAD_PCMH"/>
    <property type="match status" value="1"/>
</dbReference>
<evidence type="ECO:0000256" key="16">
    <source>
        <dbReference type="HAMAP-Rule" id="MF_00037"/>
    </source>
</evidence>
<dbReference type="GO" id="GO:0071949">
    <property type="term" value="F:FAD binding"/>
    <property type="evidence" value="ECO:0007669"/>
    <property type="project" value="InterPro"/>
</dbReference>
<dbReference type="GO" id="GO:0008762">
    <property type="term" value="F:UDP-N-acetylmuramate dehydrogenase activity"/>
    <property type="evidence" value="ECO:0007669"/>
    <property type="project" value="UniProtKB-UniRule"/>
</dbReference>